<evidence type="ECO:0000256" key="10">
    <source>
        <dbReference type="ARBA" id="ARBA00022984"/>
    </source>
</evidence>
<proteinExistence type="inferred from homology"/>
<dbReference type="PANTHER" id="PTHR30582:SF24">
    <property type="entry name" value="L,D-TRANSPEPTIDASE ERFK_SRFK-RELATED"/>
    <property type="match status" value="1"/>
</dbReference>
<dbReference type="GO" id="GO:0016757">
    <property type="term" value="F:glycosyltransferase activity"/>
    <property type="evidence" value="ECO:0007669"/>
    <property type="project" value="UniProtKB-KW"/>
</dbReference>
<dbReference type="NCBIfam" id="NF007563">
    <property type="entry name" value="PRK10190.1"/>
    <property type="match status" value="1"/>
</dbReference>
<protein>
    <submittedName>
        <fullName evidence="16">L,D-transpeptidase</fullName>
        <ecNumber evidence="16">2.-.-.-</ecNumber>
    </submittedName>
</protein>
<dbReference type="GO" id="GO:0042597">
    <property type="term" value="C:periplasmic space"/>
    <property type="evidence" value="ECO:0007669"/>
    <property type="project" value="UniProtKB-SubCell"/>
</dbReference>
<dbReference type="UniPathway" id="UPA00219"/>
<keyword evidence="17" id="KW-1185">Reference proteome</keyword>
<evidence type="ECO:0000256" key="2">
    <source>
        <dbReference type="ARBA" id="ARBA00004752"/>
    </source>
</evidence>
<dbReference type="Pfam" id="PF03734">
    <property type="entry name" value="YkuD"/>
    <property type="match status" value="1"/>
</dbReference>
<evidence type="ECO:0000256" key="9">
    <source>
        <dbReference type="ARBA" id="ARBA00022960"/>
    </source>
</evidence>
<keyword evidence="5 16" id="KW-0808">Transferase</keyword>
<feature type="chain" id="PRO_5008593278" evidence="14">
    <location>
        <begin position="21"/>
        <end position="311"/>
    </location>
</feature>
<keyword evidence="7" id="KW-0574">Periplasm</keyword>
<evidence type="ECO:0000256" key="8">
    <source>
        <dbReference type="ARBA" id="ARBA00022801"/>
    </source>
</evidence>
<dbReference type="InterPro" id="IPR041597">
    <property type="entry name" value="Ldt_C"/>
</dbReference>
<evidence type="ECO:0000256" key="13">
    <source>
        <dbReference type="PROSITE-ProRule" id="PRU01373"/>
    </source>
</evidence>
<reference evidence="16 17" key="1">
    <citation type="submission" date="2016-04" db="EMBL/GenBank/DDBJ databases">
        <title>ATOL: Assembling a taxonomically balanced genome-scale reconstruction of the evolutionary history of the Enterobacteriaceae.</title>
        <authorList>
            <person name="Plunkett G.III."/>
            <person name="Neeno-Eckwall E.C."/>
            <person name="Glasner J.D."/>
            <person name="Perna N.T."/>
        </authorList>
    </citation>
    <scope>NUCLEOTIDE SEQUENCE [LARGE SCALE GENOMIC DNA]</scope>
    <source>
        <strain evidence="16 17">ATCC 51607</strain>
    </source>
</reference>
<dbReference type="RefSeq" id="WP_064554589.1">
    <property type="nucleotide sequence ID" value="NZ_LXEO01000017.1"/>
</dbReference>
<comment type="pathway">
    <text evidence="2 13">Cell wall biogenesis; peptidoglycan biosynthesis.</text>
</comment>
<dbReference type="PATRIC" id="fig|1354255.3.peg.1892"/>
<evidence type="ECO:0000313" key="17">
    <source>
        <dbReference type="Proteomes" id="UP000078286"/>
    </source>
</evidence>
<dbReference type="AlphaFoldDB" id="A0A1B7HTL2"/>
<evidence type="ECO:0000256" key="6">
    <source>
        <dbReference type="ARBA" id="ARBA00022729"/>
    </source>
</evidence>
<comment type="caution">
    <text evidence="16">The sequence shown here is derived from an EMBL/GenBank/DDBJ whole genome shotgun (WGS) entry which is preliminary data.</text>
</comment>
<keyword evidence="6 14" id="KW-0732">Signal</keyword>
<comment type="pathway">
    <text evidence="12">Glycan biosynthesis.</text>
</comment>
<evidence type="ECO:0000256" key="1">
    <source>
        <dbReference type="ARBA" id="ARBA00004418"/>
    </source>
</evidence>
<evidence type="ECO:0000256" key="11">
    <source>
        <dbReference type="ARBA" id="ARBA00023316"/>
    </source>
</evidence>
<dbReference type="GO" id="GO:0008360">
    <property type="term" value="P:regulation of cell shape"/>
    <property type="evidence" value="ECO:0007669"/>
    <property type="project" value="UniProtKB-UniRule"/>
</dbReference>
<dbReference type="PROSITE" id="PS52029">
    <property type="entry name" value="LD_TPASE"/>
    <property type="match status" value="1"/>
</dbReference>
<evidence type="ECO:0000256" key="3">
    <source>
        <dbReference type="ARBA" id="ARBA00005992"/>
    </source>
</evidence>
<comment type="subcellular location">
    <subcellularLocation>
        <location evidence="1">Periplasm</location>
    </subcellularLocation>
</comment>
<dbReference type="CDD" id="cd16913">
    <property type="entry name" value="YkuD_like"/>
    <property type="match status" value="1"/>
</dbReference>
<comment type="similarity">
    <text evidence="3">Belongs to the YkuD family.</text>
</comment>
<dbReference type="EC" id="2.-.-.-" evidence="16"/>
<evidence type="ECO:0000256" key="4">
    <source>
        <dbReference type="ARBA" id="ARBA00022676"/>
    </source>
</evidence>
<evidence type="ECO:0000256" key="12">
    <source>
        <dbReference type="ARBA" id="ARBA00060592"/>
    </source>
</evidence>
<name>A0A1B7HTL2_9ENTR</name>
<dbReference type="SUPFAM" id="SSF141523">
    <property type="entry name" value="L,D-transpeptidase catalytic domain-like"/>
    <property type="match status" value="1"/>
</dbReference>
<dbReference type="EMBL" id="LXEO01000017">
    <property type="protein sequence ID" value="OAT19004.1"/>
    <property type="molecule type" value="Genomic_DNA"/>
</dbReference>
<dbReference type="Proteomes" id="UP000078286">
    <property type="component" value="Unassembled WGS sequence"/>
</dbReference>
<organism evidence="16 17">
    <name type="scientific">Buttiauxella noackiae ATCC 51607</name>
    <dbReference type="NCBI Taxonomy" id="1354255"/>
    <lineage>
        <taxon>Bacteria</taxon>
        <taxon>Pseudomonadati</taxon>
        <taxon>Pseudomonadota</taxon>
        <taxon>Gammaproteobacteria</taxon>
        <taxon>Enterobacterales</taxon>
        <taxon>Enterobacteriaceae</taxon>
        <taxon>Buttiauxella</taxon>
    </lineage>
</organism>
<feature type="domain" description="L,D-TPase catalytic" evidence="15">
    <location>
        <begin position="95"/>
        <end position="230"/>
    </location>
</feature>
<sequence>MIRLSSLAFVLATVTCSVQAVTYMLPPDGSRLVGSPITVSIPEGNTEPLEYYAAQYGQGLSNMLEANPGVDPFLPKAGTQLTIPQQVILPDTIRQGIVINVAEMRLYYYPDQSNTVEIFPIGIGQAGRETPRNWVTRVERKQEAPGWTPTPNTRREYAKEGKTLPAYVPPGEDNPMGLYAIYIGKLYAIHGTNANFGIGLRVSQGCIRLRKDDIKYLFDNVPVGTRVQLIDQPVKATVEPDGRHWLEVHEPLSRNRAEFESDKKVPLPMTSALRDMTQGSGVDAGIASAALTRRSGMPVPISIEPGKAGQL</sequence>
<keyword evidence="9 13" id="KW-0133">Cell shape</keyword>
<dbReference type="Pfam" id="PF17969">
    <property type="entry name" value="Ldt_C"/>
    <property type="match status" value="1"/>
</dbReference>
<gene>
    <name evidence="16" type="ORF">M979_1833</name>
</gene>
<feature type="signal peptide" evidence="14">
    <location>
        <begin position="1"/>
        <end position="20"/>
    </location>
</feature>
<keyword evidence="11 13" id="KW-0961">Cell wall biogenesis/degradation</keyword>
<feature type="active site" description="Nucleophile" evidence="13">
    <location>
        <position position="206"/>
    </location>
</feature>
<dbReference type="GO" id="GO:0018104">
    <property type="term" value="P:peptidoglycan-protein cross-linking"/>
    <property type="evidence" value="ECO:0007669"/>
    <property type="project" value="TreeGrafter"/>
</dbReference>
<evidence type="ECO:0000256" key="5">
    <source>
        <dbReference type="ARBA" id="ARBA00022679"/>
    </source>
</evidence>
<keyword evidence="10 13" id="KW-0573">Peptidoglycan synthesis</keyword>
<dbReference type="InterPro" id="IPR038063">
    <property type="entry name" value="Transpep_catalytic_dom"/>
</dbReference>
<keyword evidence="8" id="KW-0378">Hydrolase</keyword>
<accession>A0A1B7HTL2</accession>
<evidence type="ECO:0000256" key="14">
    <source>
        <dbReference type="SAM" id="SignalP"/>
    </source>
</evidence>
<dbReference type="FunFam" id="2.40.440.10:FF:000001">
    <property type="entry name" value="L,D-transpeptidase YbiS"/>
    <property type="match status" value="1"/>
</dbReference>
<evidence type="ECO:0000313" key="16">
    <source>
        <dbReference type="EMBL" id="OAT19004.1"/>
    </source>
</evidence>
<dbReference type="GO" id="GO:0005576">
    <property type="term" value="C:extracellular region"/>
    <property type="evidence" value="ECO:0007669"/>
    <property type="project" value="TreeGrafter"/>
</dbReference>
<feature type="active site" description="Proton donor/acceptor" evidence="13">
    <location>
        <position position="190"/>
    </location>
</feature>
<dbReference type="InterPro" id="IPR050979">
    <property type="entry name" value="LD-transpeptidase"/>
</dbReference>
<dbReference type="InterPro" id="IPR005490">
    <property type="entry name" value="LD_TPept_cat_dom"/>
</dbReference>
<dbReference type="Gene3D" id="2.40.440.10">
    <property type="entry name" value="L,D-transpeptidase catalytic domain-like"/>
    <property type="match status" value="1"/>
</dbReference>
<dbReference type="PANTHER" id="PTHR30582">
    <property type="entry name" value="L,D-TRANSPEPTIDASE"/>
    <property type="match status" value="1"/>
</dbReference>
<dbReference type="GO" id="GO:0071555">
    <property type="term" value="P:cell wall organization"/>
    <property type="evidence" value="ECO:0007669"/>
    <property type="project" value="UniProtKB-UniRule"/>
</dbReference>
<dbReference type="GO" id="GO:0071972">
    <property type="term" value="F:peptidoglycan L,D-transpeptidase activity"/>
    <property type="evidence" value="ECO:0007669"/>
    <property type="project" value="TreeGrafter"/>
</dbReference>
<keyword evidence="4" id="KW-0328">Glycosyltransferase</keyword>
<evidence type="ECO:0000256" key="7">
    <source>
        <dbReference type="ARBA" id="ARBA00022764"/>
    </source>
</evidence>
<evidence type="ECO:0000259" key="15">
    <source>
        <dbReference type="PROSITE" id="PS52029"/>
    </source>
</evidence>